<keyword evidence="5" id="KW-0566">Pantothenate biosynthesis</keyword>
<evidence type="ECO:0000313" key="10">
    <source>
        <dbReference type="EMBL" id="QEA05440.1"/>
    </source>
</evidence>
<dbReference type="GO" id="GO:0015940">
    <property type="term" value="P:pantothenate biosynthetic process"/>
    <property type="evidence" value="ECO:0007669"/>
    <property type="project" value="UniProtKB-UniPathway"/>
</dbReference>
<evidence type="ECO:0000256" key="8">
    <source>
        <dbReference type="ARBA" id="ARBA00032806"/>
    </source>
</evidence>
<keyword evidence="7" id="KW-0067">ATP-binding</keyword>
<evidence type="ECO:0000256" key="1">
    <source>
        <dbReference type="ARBA" id="ARBA00004990"/>
    </source>
</evidence>
<evidence type="ECO:0000256" key="6">
    <source>
        <dbReference type="ARBA" id="ARBA00022741"/>
    </source>
</evidence>
<accession>A0A5B8R9L4</accession>
<dbReference type="NCBIfam" id="TIGR00018">
    <property type="entry name" value="panC"/>
    <property type="match status" value="1"/>
</dbReference>
<evidence type="ECO:0000256" key="9">
    <source>
        <dbReference type="ARBA" id="ARBA00048258"/>
    </source>
</evidence>
<dbReference type="UniPathway" id="UPA00028">
    <property type="reaction ID" value="UER00005"/>
</dbReference>
<comment type="pathway">
    <text evidence="1">Cofactor biosynthesis; (R)-pantothenate biosynthesis; (R)-pantothenate from (R)-pantoate and beta-alanine: step 1/1.</text>
</comment>
<dbReference type="GO" id="GO:0004592">
    <property type="term" value="F:pantoate-beta-alanine ligase activity"/>
    <property type="evidence" value="ECO:0007669"/>
    <property type="project" value="UniProtKB-EC"/>
</dbReference>
<reference evidence="10" key="1">
    <citation type="submission" date="2019-06" db="EMBL/GenBank/DDBJ databases">
        <authorList>
            <person name="Murdoch R.W."/>
            <person name="Fathepure B."/>
        </authorList>
    </citation>
    <scope>NUCLEOTIDE SEQUENCE</scope>
</reference>
<dbReference type="EMBL" id="MN079101">
    <property type="protein sequence ID" value="QEA05440.1"/>
    <property type="molecule type" value="Genomic_DNA"/>
</dbReference>
<dbReference type="Gene3D" id="3.40.50.620">
    <property type="entry name" value="HUPs"/>
    <property type="match status" value="1"/>
</dbReference>
<dbReference type="CDD" id="cd00560">
    <property type="entry name" value="PanC"/>
    <property type="match status" value="1"/>
</dbReference>
<dbReference type="GO" id="GO:0005524">
    <property type="term" value="F:ATP binding"/>
    <property type="evidence" value="ECO:0007669"/>
    <property type="project" value="UniProtKB-KW"/>
</dbReference>
<dbReference type="PANTHER" id="PTHR21299">
    <property type="entry name" value="CYTIDYLATE KINASE/PANTOATE-BETA-ALANINE LIGASE"/>
    <property type="match status" value="1"/>
</dbReference>
<keyword evidence="6" id="KW-0547">Nucleotide-binding</keyword>
<protein>
    <recommendedName>
        <fullName evidence="3">pantoate--beta-alanine ligase (AMP-forming)</fullName>
        <ecNumber evidence="3">6.3.2.1</ecNumber>
    </recommendedName>
    <alternativeName>
        <fullName evidence="8">Pantoate-activating enzyme</fullName>
    </alternativeName>
</protein>
<evidence type="ECO:0000256" key="5">
    <source>
        <dbReference type="ARBA" id="ARBA00022655"/>
    </source>
</evidence>
<proteinExistence type="inferred from homology"/>
<dbReference type="FunFam" id="3.40.50.620:FF:000013">
    <property type="entry name" value="Pantothenate synthetase"/>
    <property type="match status" value="1"/>
</dbReference>
<dbReference type="SUPFAM" id="SSF52374">
    <property type="entry name" value="Nucleotidylyl transferase"/>
    <property type="match status" value="1"/>
</dbReference>
<organism evidence="10">
    <name type="scientific">uncultured organism</name>
    <dbReference type="NCBI Taxonomy" id="155900"/>
    <lineage>
        <taxon>unclassified sequences</taxon>
        <taxon>environmental samples</taxon>
    </lineage>
</organism>
<evidence type="ECO:0000256" key="3">
    <source>
        <dbReference type="ARBA" id="ARBA00012219"/>
    </source>
</evidence>
<evidence type="ECO:0000256" key="7">
    <source>
        <dbReference type="ARBA" id="ARBA00022840"/>
    </source>
</evidence>
<dbReference type="AlphaFoldDB" id="A0A5B8R9L4"/>
<dbReference type="InterPro" id="IPR042176">
    <property type="entry name" value="Pantoate_ligase_C"/>
</dbReference>
<evidence type="ECO:0000256" key="4">
    <source>
        <dbReference type="ARBA" id="ARBA00022598"/>
    </source>
</evidence>
<dbReference type="InterPro" id="IPR014729">
    <property type="entry name" value="Rossmann-like_a/b/a_fold"/>
</dbReference>
<evidence type="ECO:0000256" key="2">
    <source>
        <dbReference type="ARBA" id="ARBA00009256"/>
    </source>
</evidence>
<dbReference type="InterPro" id="IPR003721">
    <property type="entry name" value="Pantoate_ligase"/>
</dbReference>
<comment type="similarity">
    <text evidence="2">Belongs to the pantothenate synthetase family.</text>
</comment>
<keyword evidence="4 10" id="KW-0436">Ligase</keyword>
<comment type="catalytic activity">
    <reaction evidence="9">
        <text>(R)-pantoate + beta-alanine + ATP = (R)-pantothenate + AMP + diphosphate + H(+)</text>
        <dbReference type="Rhea" id="RHEA:10912"/>
        <dbReference type="ChEBI" id="CHEBI:15378"/>
        <dbReference type="ChEBI" id="CHEBI:15980"/>
        <dbReference type="ChEBI" id="CHEBI:29032"/>
        <dbReference type="ChEBI" id="CHEBI:30616"/>
        <dbReference type="ChEBI" id="CHEBI:33019"/>
        <dbReference type="ChEBI" id="CHEBI:57966"/>
        <dbReference type="ChEBI" id="CHEBI:456215"/>
        <dbReference type="EC" id="6.3.2.1"/>
    </reaction>
</comment>
<dbReference type="Pfam" id="PF02569">
    <property type="entry name" value="Pantoate_ligase"/>
    <property type="match status" value="1"/>
</dbReference>
<name>A0A5B8R9L4_9ZZZZ</name>
<dbReference type="EC" id="6.3.2.1" evidence="3"/>
<dbReference type="Gene3D" id="3.30.1300.10">
    <property type="entry name" value="Pantoate-beta-alanine ligase, C-terminal domain"/>
    <property type="match status" value="1"/>
</dbReference>
<dbReference type="PANTHER" id="PTHR21299:SF1">
    <property type="entry name" value="PANTOATE--BETA-ALANINE LIGASE"/>
    <property type="match status" value="1"/>
</dbReference>
<dbReference type="HAMAP" id="MF_00158">
    <property type="entry name" value="PanC"/>
    <property type="match status" value="1"/>
</dbReference>
<sequence length="282" mass="30433">MHIINNITELRAQVRAWRDAREEVGLVPTMGNLHGGHMTLVDEARERSDRVVVSIFVNPTQFGPEEDFDAYPRTLESDCEQLAGAGVDVVFAPTVEEMYPGGGGLSTVVDVPALSGILCGATRPGHFQGVATVVAKLLNVVAPDMAVFGRKDYQQLMVIRRMARDLNMPVQIVGAPVARESDGLAMSSRNVYLGEDERARAPALNRALRDAAARLAAGERDFAAIEAAGSEAIAEAGFRPDYFRIRRPGDLGDPTGSEEELIVLGAGWLGRARLIDNVAVRL</sequence>
<gene>
    <name evidence="10" type="primary">panC</name>
    <name evidence="10" type="ORF">KBTEX_01762</name>
</gene>